<gene>
    <name evidence="4" type="ORF">SPSK_02640</name>
</gene>
<dbReference type="PANTHER" id="PTHR43618:SF18">
    <property type="entry name" value="SHORT CHAIN DEHYDROGENASE_REDUCTASE FAMILY (AFU_ORTHOLOGUE AFUA_5G12480)"/>
    <property type="match status" value="1"/>
</dbReference>
<dbReference type="InterPro" id="IPR036291">
    <property type="entry name" value="NAD(P)-bd_dom_sf"/>
</dbReference>
<dbReference type="VEuPathDB" id="FungiDB:SPSK_02640"/>
<dbReference type="EMBL" id="AXCR01000006">
    <property type="protein sequence ID" value="KJR86831.1"/>
    <property type="molecule type" value="Genomic_DNA"/>
</dbReference>
<dbReference type="AlphaFoldDB" id="A0A0F2MF90"/>
<name>A0A0F2MF90_SPOSC</name>
<dbReference type="GO" id="GO:0016491">
    <property type="term" value="F:oxidoreductase activity"/>
    <property type="evidence" value="ECO:0007669"/>
    <property type="project" value="UniProtKB-KW"/>
</dbReference>
<evidence type="ECO:0000256" key="2">
    <source>
        <dbReference type="ARBA" id="ARBA00022857"/>
    </source>
</evidence>
<keyword evidence="3" id="KW-0560">Oxidoreductase</keyword>
<evidence type="ECO:0000256" key="3">
    <source>
        <dbReference type="ARBA" id="ARBA00023002"/>
    </source>
</evidence>
<dbReference type="Gene3D" id="3.40.50.720">
    <property type="entry name" value="NAD(P)-binding Rossmann-like Domain"/>
    <property type="match status" value="1"/>
</dbReference>
<sequence>MAAVTASNLFNVKDMVFVVTGGGTGVGEMMAHALDVNGAKKVFILGRRGDKLAAVAAAAANKSIVAVTCDASSQEDLGRAVDHIAAQTPFVNVVLANHGATGPTIDDLPRDHTMSAAEVREFFWKTPMTEFTDTYAVNCSSIFYCYMGFLNLLAAGNTLDESPTKTLGIDSQFIVTSSIGGFSRIPGMGYAYSTSKAGVMHMVKMLACNFAHLHIRVNCIAPGIYPSAMSNEFLSRTKGIPQSVVPLERVGTPEDIAGVTLFLCSRSGAYINGNIVITDGGRLSMVPATY</sequence>
<dbReference type="GeneID" id="27664785"/>
<dbReference type="Proteomes" id="UP000033710">
    <property type="component" value="Unassembled WGS sequence"/>
</dbReference>
<dbReference type="Pfam" id="PF13561">
    <property type="entry name" value="adh_short_C2"/>
    <property type="match status" value="1"/>
</dbReference>
<dbReference type="InterPro" id="IPR020904">
    <property type="entry name" value="Sc_DH/Rdtase_CS"/>
</dbReference>
<evidence type="ECO:0000313" key="5">
    <source>
        <dbReference type="Proteomes" id="UP000033710"/>
    </source>
</evidence>
<comment type="caution">
    <text evidence="4">The sequence shown here is derived from an EMBL/GenBank/DDBJ whole genome shotgun (WGS) entry which is preliminary data.</text>
</comment>
<dbReference type="InterPro" id="IPR052178">
    <property type="entry name" value="Sec_Metab_Biosynth_SDR"/>
</dbReference>
<dbReference type="KEGG" id="ssck:SPSK_02640"/>
<dbReference type="PANTHER" id="PTHR43618">
    <property type="entry name" value="7-ALPHA-HYDROXYSTEROID DEHYDROGENASE"/>
    <property type="match status" value="1"/>
</dbReference>
<comment type="similarity">
    <text evidence="1">Belongs to the short-chain dehydrogenases/reductases (SDR) family.</text>
</comment>
<evidence type="ECO:0000256" key="1">
    <source>
        <dbReference type="ARBA" id="ARBA00006484"/>
    </source>
</evidence>
<dbReference type="PROSITE" id="PS00061">
    <property type="entry name" value="ADH_SHORT"/>
    <property type="match status" value="1"/>
</dbReference>
<dbReference type="InterPro" id="IPR002347">
    <property type="entry name" value="SDR_fam"/>
</dbReference>
<dbReference type="RefSeq" id="XP_016589507.1">
    <property type="nucleotide sequence ID" value="XM_016729508.1"/>
</dbReference>
<dbReference type="OrthoDB" id="2962696at2759"/>
<accession>A0A0F2MF90</accession>
<dbReference type="PRINTS" id="PR00081">
    <property type="entry name" value="GDHRDH"/>
</dbReference>
<organism evidence="4 5">
    <name type="scientific">Sporothrix schenckii 1099-18</name>
    <dbReference type="NCBI Taxonomy" id="1397361"/>
    <lineage>
        <taxon>Eukaryota</taxon>
        <taxon>Fungi</taxon>
        <taxon>Dikarya</taxon>
        <taxon>Ascomycota</taxon>
        <taxon>Pezizomycotina</taxon>
        <taxon>Sordariomycetes</taxon>
        <taxon>Sordariomycetidae</taxon>
        <taxon>Ophiostomatales</taxon>
        <taxon>Ophiostomataceae</taxon>
        <taxon>Sporothrix</taxon>
    </lineage>
</organism>
<protein>
    <submittedName>
        <fullName evidence="4">Short chain dehydrogenase/reductase family</fullName>
    </submittedName>
</protein>
<proteinExistence type="inferred from homology"/>
<evidence type="ECO:0000313" key="4">
    <source>
        <dbReference type="EMBL" id="KJR86831.1"/>
    </source>
</evidence>
<dbReference type="SUPFAM" id="SSF51735">
    <property type="entry name" value="NAD(P)-binding Rossmann-fold domains"/>
    <property type="match status" value="1"/>
</dbReference>
<reference evidence="4 5" key="1">
    <citation type="journal article" date="2014" name="BMC Genomics">
        <title>Comparative genomics of the major fungal agents of human and animal Sporotrichosis: Sporothrix schenckii and Sporothrix brasiliensis.</title>
        <authorList>
            <person name="Teixeira M.M."/>
            <person name="de Almeida L.G."/>
            <person name="Kubitschek-Barreira P."/>
            <person name="Alves F.L."/>
            <person name="Kioshima E.S."/>
            <person name="Abadio A.K."/>
            <person name="Fernandes L."/>
            <person name="Derengowski L.S."/>
            <person name="Ferreira K.S."/>
            <person name="Souza R.C."/>
            <person name="Ruiz J.C."/>
            <person name="de Andrade N.C."/>
            <person name="Paes H.C."/>
            <person name="Nicola A.M."/>
            <person name="Albuquerque P."/>
            <person name="Gerber A.L."/>
            <person name="Martins V.P."/>
            <person name="Peconick L.D."/>
            <person name="Neto A.V."/>
            <person name="Chaucanez C.B."/>
            <person name="Silva P.A."/>
            <person name="Cunha O.L."/>
            <person name="de Oliveira F.F."/>
            <person name="dos Santos T.C."/>
            <person name="Barros A.L."/>
            <person name="Soares M.A."/>
            <person name="de Oliveira L.M."/>
            <person name="Marini M.M."/>
            <person name="Villalobos-Duno H."/>
            <person name="Cunha M.M."/>
            <person name="de Hoog S."/>
            <person name="da Silveira J.F."/>
            <person name="Henrissat B."/>
            <person name="Nino-Vega G.A."/>
            <person name="Cisalpino P.S."/>
            <person name="Mora-Montes H.M."/>
            <person name="Almeida S.R."/>
            <person name="Stajich J.E."/>
            <person name="Lopes-Bezerra L.M."/>
            <person name="Vasconcelos A.T."/>
            <person name="Felipe M.S."/>
        </authorList>
    </citation>
    <scope>NUCLEOTIDE SEQUENCE [LARGE SCALE GENOMIC DNA]</scope>
    <source>
        <strain evidence="4 5">1099-18</strain>
    </source>
</reference>
<reference evidence="4 5" key="2">
    <citation type="journal article" date="2015" name="Eukaryot. Cell">
        <title>Asexual propagation of a virulent clone complex in a human and feline outbreak of sporotrichosis.</title>
        <authorList>
            <person name="Teixeira Mde M."/>
            <person name="Rodrigues A.M."/>
            <person name="Tsui C.K."/>
            <person name="de Almeida L.G."/>
            <person name="Van Diepeningen A.D."/>
            <person name="van den Ende B.G."/>
            <person name="Fernandes G.F."/>
            <person name="Kano R."/>
            <person name="Hamelin R.C."/>
            <person name="Lopes-Bezerra L.M."/>
            <person name="Vasconcelos A.T."/>
            <person name="de Hoog S."/>
            <person name="de Camargo Z.P."/>
            <person name="Felipe M.S."/>
        </authorList>
    </citation>
    <scope>NUCLEOTIDE SEQUENCE [LARGE SCALE GENOMIC DNA]</scope>
    <source>
        <strain evidence="4 5">1099-18</strain>
    </source>
</reference>
<keyword evidence="2" id="KW-0521">NADP</keyword>